<dbReference type="EMBL" id="BJWL01000023">
    <property type="protein sequence ID" value="GFZ12705.1"/>
    <property type="molecule type" value="Genomic_DNA"/>
</dbReference>
<dbReference type="OrthoDB" id="1928766at2759"/>
<dbReference type="SUPFAM" id="SSF56672">
    <property type="entry name" value="DNA/RNA polymerases"/>
    <property type="match status" value="1"/>
</dbReference>
<feature type="compositionally biased region" description="Basic and acidic residues" evidence="1">
    <location>
        <begin position="39"/>
        <end position="57"/>
    </location>
</feature>
<name>A0A7J0GPG7_9ERIC</name>
<dbReference type="CDD" id="cd01647">
    <property type="entry name" value="RT_LTR"/>
    <property type="match status" value="1"/>
</dbReference>
<protein>
    <recommendedName>
        <fullName evidence="4">Reverse transcriptase domain-containing protein</fullName>
    </recommendedName>
</protein>
<dbReference type="AlphaFoldDB" id="A0A7J0GPG7"/>
<accession>A0A7J0GPG7</accession>
<feature type="region of interest" description="Disordered" evidence="1">
    <location>
        <begin position="38"/>
        <end position="68"/>
    </location>
</feature>
<evidence type="ECO:0000256" key="1">
    <source>
        <dbReference type="SAM" id="MobiDB-lite"/>
    </source>
</evidence>
<dbReference type="InterPro" id="IPR043502">
    <property type="entry name" value="DNA/RNA_pol_sf"/>
</dbReference>
<reference evidence="2 3" key="1">
    <citation type="submission" date="2019-07" db="EMBL/GenBank/DDBJ databases">
        <title>De Novo Assembly of kiwifruit Actinidia rufa.</title>
        <authorList>
            <person name="Sugita-Konishi S."/>
            <person name="Sato K."/>
            <person name="Mori E."/>
            <person name="Abe Y."/>
            <person name="Kisaki G."/>
            <person name="Hamano K."/>
            <person name="Suezawa K."/>
            <person name="Otani M."/>
            <person name="Fukuda T."/>
            <person name="Manabe T."/>
            <person name="Gomi K."/>
            <person name="Tabuchi M."/>
            <person name="Akimitsu K."/>
            <person name="Kataoka I."/>
        </authorList>
    </citation>
    <scope>NUCLEOTIDE SEQUENCE [LARGE SCALE GENOMIC DNA]</scope>
    <source>
        <strain evidence="3">cv. Fuchu</strain>
    </source>
</reference>
<dbReference type="PANTHER" id="PTHR24559:SF444">
    <property type="entry name" value="REVERSE TRANSCRIPTASE DOMAIN-CONTAINING PROTEIN"/>
    <property type="match status" value="1"/>
</dbReference>
<sequence>MAMMKGLRSGPFFDSLSKNVLVTMSMLQIKAGKYIAAKESAEAKQRRRGRDDHKRNEPNTQQANYRDEIDDAEMEALRDEVEEITFADPRGTKNTKPLEVVAPISIHPDHPDRYVMIGTELTEEQRNALVEFLKKNSDVFAWSQGDVPGIGPQVAVHKLFTNTILQESHYPDWLTNIIIALQKGRKWRVCVDFTDLNKACPKDSFPLTKIDLIADATSKHELLNFMDAFSGYHQIKMHPPDVKKTSFITERGLYYYKVYLLG</sequence>
<dbReference type="Proteomes" id="UP000585474">
    <property type="component" value="Unassembled WGS sequence"/>
</dbReference>
<gene>
    <name evidence="2" type="ORF">Acr_23g0010900</name>
</gene>
<dbReference type="Gene3D" id="3.10.10.10">
    <property type="entry name" value="HIV Type 1 Reverse Transcriptase, subunit A, domain 1"/>
    <property type="match status" value="1"/>
</dbReference>
<evidence type="ECO:0008006" key="4">
    <source>
        <dbReference type="Google" id="ProtNLM"/>
    </source>
</evidence>
<proteinExistence type="predicted"/>
<organism evidence="2 3">
    <name type="scientific">Actinidia rufa</name>
    <dbReference type="NCBI Taxonomy" id="165716"/>
    <lineage>
        <taxon>Eukaryota</taxon>
        <taxon>Viridiplantae</taxon>
        <taxon>Streptophyta</taxon>
        <taxon>Embryophyta</taxon>
        <taxon>Tracheophyta</taxon>
        <taxon>Spermatophyta</taxon>
        <taxon>Magnoliopsida</taxon>
        <taxon>eudicotyledons</taxon>
        <taxon>Gunneridae</taxon>
        <taxon>Pentapetalae</taxon>
        <taxon>asterids</taxon>
        <taxon>Ericales</taxon>
        <taxon>Actinidiaceae</taxon>
        <taxon>Actinidia</taxon>
    </lineage>
</organism>
<dbReference type="InterPro" id="IPR053134">
    <property type="entry name" value="RNA-dir_DNA_polymerase"/>
</dbReference>
<comment type="caution">
    <text evidence="2">The sequence shown here is derived from an EMBL/GenBank/DDBJ whole genome shotgun (WGS) entry which is preliminary data.</text>
</comment>
<evidence type="ECO:0000313" key="2">
    <source>
        <dbReference type="EMBL" id="GFZ12705.1"/>
    </source>
</evidence>
<evidence type="ECO:0000313" key="3">
    <source>
        <dbReference type="Proteomes" id="UP000585474"/>
    </source>
</evidence>
<dbReference type="PANTHER" id="PTHR24559">
    <property type="entry name" value="TRANSPOSON TY3-I GAG-POL POLYPROTEIN"/>
    <property type="match status" value="1"/>
</dbReference>
<keyword evidence="3" id="KW-1185">Reference proteome</keyword>